<evidence type="ECO:0000313" key="3">
    <source>
        <dbReference type="EMBL" id="RJF83369.1"/>
    </source>
</evidence>
<keyword evidence="1" id="KW-0472">Membrane</keyword>
<dbReference type="InterPro" id="IPR007492">
    <property type="entry name" value="LytTR_DNA-bd_dom"/>
</dbReference>
<name>A0A418W070_9PROT</name>
<dbReference type="OrthoDB" id="7028951at2"/>
<keyword evidence="1" id="KW-1133">Transmembrane helix</keyword>
<dbReference type="Pfam" id="PF04397">
    <property type="entry name" value="LytTR"/>
    <property type="match status" value="1"/>
</dbReference>
<dbReference type="SMART" id="SM00850">
    <property type="entry name" value="LytTR"/>
    <property type="match status" value="1"/>
</dbReference>
<proteinExistence type="predicted"/>
<accession>A0A418W070</accession>
<sequence length="281" mass="30378">MIPSALRERLARRLPVLSVSVAALTVLGPFGTFQDMSLSGRLAYWGGLLLAGTLEFDLVILMARRVLGNHARRWPWTLAAAILTVSLIQTVIVAALEQQRRGVTVVSPSSLAELYGYVLVITLLVSAVPIWLELRRHGLIDARSTPPSTVAPPAVTPETTPASPLNAAPFLDRIPAKLGRDLLALEMEDHYIRVHTRLGSDLILLRLRDAVAELTGIDGLQVHRSHWVAASAVATAERNADGKLTLILTDGRRVPVSRRCNAAVRAAGWAERDGGASHTQS</sequence>
<dbReference type="AlphaFoldDB" id="A0A418W070"/>
<reference evidence="3 4" key="1">
    <citation type="submission" date="2018-09" db="EMBL/GenBank/DDBJ databases">
        <authorList>
            <person name="Zhu H."/>
        </authorList>
    </citation>
    <scope>NUCLEOTIDE SEQUENCE [LARGE SCALE GENOMIC DNA]</scope>
    <source>
        <strain evidence="3 4">K2W22B-5</strain>
    </source>
</reference>
<dbReference type="Proteomes" id="UP000283458">
    <property type="component" value="Unassembled WGS sequence"/>
</dbReference>
<feature type="transmembrane region" description="Helical" evidence="1">
    <location>
        <begin position="74"/>
        <end position="94"/>
    </location>
</feature>
<evidence type="ECO:0000259" key="2">
    <source>
        <dbReference type="PROSITE" id="PS50930"/>
    </source>
</evidence>
<keyword evidence="4" id="KW-1185">Reference proteome</keyword>
<dbReference type="GO" id="GO:0003677">
    <property type="term" value="F:DNA binding"/>
    <property type="evidence" value="ECO:0007669"/>
    <property type="project" value="InterPro"/>
</dbReference>
<evidence type="ECO:0000256" key="1">
    <source>
        <dbReference type="SAM" id="Phobius"/>
    </source>
</evidence>
<organism evidence="3 4">
    <name type="scientific">Azospirillum cavernae</name>
    <dbReference type="NCBI Taxonomy" id="2320860"/>
    <lineage>
        <taxon>Bacteria</taxon>
        <taxon>Pseudomonadati</taxon>
        <taxon>Pseudomonadota</taxon>
        <taxon>Alphaproteobacteria</taxon>
        <taxon>Rhodospirillales</taxon>
        <taxon>Azospirillaceae</taxon>
        <taxon>Azospirillum</taxon>
    </lineage>
</organism>
<dbReference type="PROSITE" id="PS50930">
    <property type="entry name" value="HTH_LYTTR"/>
    <property type="match status" value="1"/>
</dbReference>
<feature type="domain" description="HTH LytTR-type" evidence="2">
    <location>
        <begin position="180"/>
        <end position="270"/>
    </location>
</feature>
<comment type="caution">
    <text evidence="3">The sequence shown here is derived from an EMBL/GenBank/DDBJ whole genome shotgun (WGS) entry which is preliminary data.</text>
</comment>
<protein>
    <submittedName>
        <fullName evidence="3">LytTR family transcriptional regulator</fullName>
    </submittedName>
</protein>
<feature type="transmembrane region" description="Helical" evidence="1">
    <location>
        <begin position="42"/>
        <end position="62"/>
    </location>
</feature>
<keyword evidence="1" id="KW-0812">Transmembrane</keyword>
<evidence type="ECO:0000313" key="4">
    <source>
        <dbReference type="Proteomes" id="UP000283458"/>
    </source>
</evidence>
<dbReference type="Gene3D" id="2.40.50.1020">
    <property type="entry name" value="LytTr DNA-binding domain"/>
    <property type="match status" value="1"/>
</dbReference>
<feature type="transmembrane region" description="Helical" evidence="1">
    <location>
        <begin position="12"/>
        <end position="30"/>
    </location>
</feature>
<dbReference type="EMBL" id="QYUL01000001">
    <property type="protein sequence ID" value="RJF83369.1"/>
    <property type="molecule type" value="Genomic_DNA"/>
</dbReference>
<gene>
    <name evidence="3" type="ORF">D3877_01425</name>
</gene>
<dbReference type="RefSeq" id="WP_119829013.1">
    <property type="nucleotide sequence ID" value="NZ_QYUL01000001.1"/>
</dbReference>
<feature type="transmembrane region" description="Helical" evidence="1">
    <location>
        <begin position="114"/>
        <end position="134"/>
    </location>
</feature>